<dbReference type="PROSITE" id="PS00178">
    <property type="entry name" value="AA_TRNA_LIGASE_I"/>
    <property type="match status" value="1"/>
</dbReference>
<dbReference type="PANTHER" id="PTHR43311">
    <property type="entry name" value="GLUTAMATE--TRNA LIGASE"/>
    <property type="match status" value="1"/>
</dbReference>
<evidence type="ECO:0000313" key="9">
    <source>
        <dbReference type="EMBL" id="AXY75329.1"/>
    </source>
</evidence>
<keyword evidence="3 7" id="KW-0547">Nucleotide-binding</keyword>
<evidence type="ECO:0000256" key="1">
    <source>
        <dbReference type="ARBA" id="ARBA00022598"/>
    </source>
</evidence>
<dbReference type="InterPro" id="IPR049940">
    <property type="entry name" value="GluQ/Sye"/>
</dbReference>
<comment type="similarity">
    <text evidence="7">Belongs to the class-I aminoacyl-tRNA synthetase family.</text>
</comment>
<name>A0A3B7MPT6_9BACT</name>
<evidence type="ECO:0000313" key="10">
    <source>
        <dbReference type="Proteomes" id="UP000263900"/>
    </source>
</evidence>
<keyword evidence="1 7" id="KW-0436">Ligase</keyword>
<dbReference type="AlphaFoldDB" id="A0A3B7MPT6"/>
<evidence type="ECO:0000259" key="8">
    <source>
        <dbReference type="Pfam" id="PF00749"/>
    </source>
</evidence>
<evidence type="ECO:0000256" key="6">
    <source>
        <dbReference type="ARBA" id="ARBA00023146"/>
    </source>
</evidence>
<dbReference type="GO" id="GO:0005829">
    <property type="term" value="C:cytosol"/>
    <property type="evidence" value="ECO:0007669"/>
    <property type="project" value="TreeGrafter"/>
</dbReference>
<gene>
    <name evidence="9" type="ORF">D3H65_15650</name>
</gene>
<dbReference type="GO" id="GO:0005524">
    <property type="term" value="F:ATP binding"/>
    <property type="evidence" value="ECO:0007669"/>
    <property type="project" value="UniProtKB-KW"/>
</dbReference>
<dbReference type="GO" id="GO:0004818">
    <property type="term" value="F:glutamate-tRNA ligase activity"/>
    <property type="evidence" value="ECO:0007669"/>
    <property type="project" value="TreeGrafter"/>
</dbReference>
<dbReference type="InterPro" id="IPR020058">
    <property type="entry name" value="Glu/Gln-tRNA-synth_Ib_cat-dom"/>
</dbReference>
<dbReference type="Proteomes" id="UP000263900">
    <property type="component" value="Chromosome"/>
</dbReference>
<dbReference type="Pfam" id="PF00749">
    <property type="entry name" value="tRNA-synt_1c"/>
    <property type="match status" value="1"/>
</dbReference>
<organism evidence="9 10">
    <name type="scientific">Paraflavitalea soli</name>
    <dbReference type="NCBI Taxonomy" id="2315862"/>
    <lineage>
        <taxon>Bacteria</taxon>
        <taxon>Pseudomonadati</taxon>
        <taxon>Bacteroidota</taxon>
        <taxon>Chitinophagia</taxon>
        <taxon>Chitinophagales</taxon>
        <taxon>Chitinophagaceae</taxon>
        <taxon>Paraflavitalea</taxon>
    </lineage>
</organism>
<dbReference type="InterPro" id="IPR014729">
    <property type="entry name" value="Rossmann-like_a/b/a_fold"/>
</dbReference>
<feature type="domain" description="Glutamyl/glutaminyl-tRNA synthetase class Ib catalytic" evidence="8">
    <location>
        <begin position="37"/>
        <end position="304"/>
    </location>
</feature>
<keyword evidence="2" id="KW-0479">Metal-binding</keyword>
<keyword evidence="7" id="KW-0648">Protein biosynthesis</keyword>
<dbReference type="InterPro" id="IPR000924">
    <property type="entry name" value="Glu/Gln-tRNA-synth"/>
</dbReference>
<evidence type="ECO:0000256" key="7">
    <source>
        <dbReference type="RuleBase" id="RU363037"/>
    </source>
</evidence>
<protein>
    <submittedName>
        <fullName evidence="9">tRNA glutamyl-Q synthetase</fullName>
    </submittedName>
</protein>
<evidence type="ECO:0000256" key="2">
    <source>
        <dbReference type="ARBA" id="ARBA00022723"/>
    </source>
</evidence>
<dbReference type="OrthoDB" id="9807503at2"/>
<dbReference type="KEGG" id="pseg:D3H65_15650"/>
<evidence type="ECO:0000256" key="3">
    <source>
        <dbReference type="ARBA" id="ARBA00022741"/>
    </source>
</evidence>
<keyword evidence="4" id="KW-0862">Zinc</keyword>
<evidence type="ECO:0000256" key="4">
    <source>
        <dbReference type="ARBA" id="ARBA00022833"/>
    </source>
</evidence>
<dbReference type="InterPro" id="IPR001412">
    <property type="entry name" value="aa-tRNA-synth_I_CS"/>
</dbReference>
<dbReference type="PANTHER" id="PTHR43311:SF1">
    <property type="entry name" value="GLUTAMYL-Q TRNA(ASP) SYNTHETASE"/>
    <property type="match status" value="1"/>
</dbReference>
<reference evidence="9 10" key="1">
    <citation type="submission" date="2018-09" db="EMBL/GenBank/DDBJ databases">
        <title>Genome sequencing of strain 6GH32-13.</title>
        <authorList>
            <person name="Weon H.-Y."/>
            <person name="Heo J."/>
            <person name="Kwon S.-W."/>
        </authorList>
    </citation>
    <scope>NUCLEOTIDE SEQUENCE [LARGE SCALE GENOMIC DNA]</scope>
    <source>
        <strain evidence="9 10">5GH32-13</strain>
    </source>
</reference>
<keyword evidence="6 7" id="KW-0030">Aminoacyl-tRNA synthetase</keyword>
<keyword evidence="10" id="KW-1185">Reference proteome</keyword>
<dbReference type="Gene3D" id="3.40.50.620">
    <property type="entry name" value="HUPs"/>
    <property type="match status" value="1"/>
</dbReference>
<dbReference type="GO" id="GO:0006424">
    <property type="term" value="P:glutamyl-tRNA aminoacylation"/>
    <property type="evidence" value="ECO:0007669"/>
    <property type="project" value="TreeGrafter"/>
</dbReference>
<sequence>MGIFRQSILQILNRLRGKFTKRKYYCILMAGELHFNRTRIAPTPSGFLHLGNVLSFVITVAWARKTGASILLRIDDLDRERYQPRYVQDIFDTLYFLELPWDEGPRDLTDFEQHYSQVHRLPLYQEALQVLGNHGPVYTCTCSRSTIHGVTTNSAYPGTCRNKYYPLDTAQANWRLYTGDSKPLEIRTLPQGTMTTTLPPSMEDFVVRKKDGMPAYQLTSIVDDLHFGVDLIVRGADLWPCTIAQHYLASQLPANSFHQTAFFHHALLTNAAGAKLSKSAGDTSIQSLRKGHNNSSAIYGLLSRTLGLQEQAHNWETLAEQLPDMLHQPHGINE</sequence>
<keyword evidence="5 7" id="KW-0067">ATP-binding</keyword>
<dbReference type="PRINTS" id="PR00987">
    <property type="entry name" value="TRNASYNTHGLU"/>
</dbReference>
<proteinExistence type="inferred from homology"/>
<accession>A0A3B7MPT6</accession>
<dbReference type="SUPFAM" id="SSF52374">
    <property type="entry name" value="Nucleotidylyl transferase"/>
    <property type="match status" value="1"/>
</dbReference>
<dbReference type="EMBL" id="CP032157">
    <property type="protein sequence ID" value="AXY75329.1"/>
    <property type="molecule type" value="Genomic_DNA"/>
</dbReference>
<evidence type="ECO:0000256" key="5">
    <source>
        <dbReference type="ARBA" id="ARBA00022840"/>
    </source>
</evidence>